<protein>
    <submittedName>
        <fullName evidence="2">Uncharacterized protein</fullName>
    </submittedName>
</protein>
<keyword evidence="3" id="KW-1185">Reference proteome</keyword>
<dbReference type="RefSeq" id="WP_137032719.1">
    <property type="nucleotide sequence ID" value="NZ_SZNK01000001.1"/>
</dbReference>
<reference evidence="2 3" key="1">
    <citation type="submission" date="2019-04" db="EMBL/GenBank/DDBJ databases">
        <title>Whole genome sequencing of Brevibacillus sp. TGS2-1.</title>
        <authorList>
            <person name="Choi A."/>
        </authorList>
    </citation>
    <scope>NUCLEOTIDE SEQUENCE [LARGE SCALE GENOMIC DNA]</scope>
    <source>
        <strain evidence="2 3">TGS2-1</strain>
    </source>
</reference>
<comment type="caution">
    <text evidence="2">The sequence shown here is derived from an EMBL/GenBank/DDBJ whole genome shotgun (WGS) entry which is preliminary data.</text>
</comment>
<name>A0A4U2YHA5_9BACL</name>
<evidence type="ECO:0000256" key="1">
    <source>
        <dbReference type="SAM" id="MobiDB-lite"/>
    </source>
</evidence>
<evidence type="ECO:0000313" key="3">
    <source>
        <dbReference type="Proteomes" id="UP000307841"/>
    </source>
</evidence>
<evidence type="ECO:0000313" key="2">
    <source>
        <dbReference type="EMBL" id="TKI58951.1"/>
    </source>
</evidence>
<dbReference type="EMBL" id="SZNK01000001">
    <property type="protein sequence ID" value="TKI58951.1"/>
    <property type="molecule type" value="Genomic_DNA"/>
</dbReference>
<organism evidence="2 3">
    <name type="scientific">Brevibacillus antibioticus</name>
    <dbReference type="NCBI Taxonomy" id="2570228"/>
    <lineage>
        <taxon>Bacteria</taxon>
        <taxon>Bacillati</taxon>
        <taxon>Bacillota</taxon>
        <taxon>Bacilli</taxon>
        <taxon>Bacillales</taxon>
        <taxon>Paenibacillaceae</taxon>
        <taxon>Brevibacillus</taxon>
    </lineage>
</organism>
<accession>A0A4U2YHA5</accession>
<proteinExistence type="predicted"/>
<dbReference type="AlphaFoldDB" id="A0A4U2YHA5"/>
<feature type="region of interest" description="Disordered" evidence="1">
    <location>
        <begin position="158"/>
        <end position="181"/>
    </location>
</feature>
<dbReference type="Proteomes" id="UP000307841">
    <property type="component" value="Unassembled WGS sequence"/>
</dbReference>
<gene>
    <name evidence="2" type="ORF">E8L90_28140</name>
</gene>
<sequence length="181" mass="20935">MTWLLCLLLVTSSSGTWGEPLAVIQNELIEREAHTFVERFMVEDLEKHPDVQVYIVAKGYEHVLKKDGQTDAALVSQYGLQDPERKIEGIDKETIERLEKKYNLKPPEPEIISYDQHILVERLEKDNRIRNVMIITVISTHNRVRIDFLDVRTGKFQSEKSNGPMSYDFGGPGWPEEPIKK</sequence>